<dbReference type="RefSeq" id="WP_193992851.1">
    <property type="nucleotide sequence ID" value="NZ_JADEXP010000063.1"/>
</dbReference>
<feature type="domain" description="CBS" evidence="21">
    <location>
        <begin position="238"/>
        <end position="296"/>
    </location>
</feature>
<gene>
    <name evidence="22" type="ORF">IQ260_09425</name>
</gene>
<dbReference type="SMART" id="SM00091">
    <property type="entry name" value="PAS"/>
    <property type="match status" value="4"/>
</dbReference>
<evidence type="ECO:0000256" key="16">
    <source>
        <dbReference type="SAM" id="MobiDB-lite"/>
    </source>
</evidence>
<dbReference type="Pfam" id="PF00512">
    <property type="entry name" value="HisKA"/>
    <property type="match status" value="1"/>
</dbReference>
<dbReference type="EMBL" id="JADEXP010000063">
    <property type="protein sequence ID" value="MBE9066873.1"/>
    <property type="molecule type" value="Genomic_DNA"/>
</dbReference>
<evidence type="ECO:0000259" key="18">
    <source>
        <dbReference type="PROSITE" id="PS50109"/>
    </source>
</evidence>
<dbReference type="PROSITE" id="PS51371">
    <property type="entry name" value="CBS"/>
    <property type="match status" value="3"/>
</dbReference>
<dbReference type="Gene3D" id="1.10.287.130">
    <property type="match status" value="1"/>
</dbReference>
<dbReference type="PANTHER" id="PTHR43304">
    <property type="entry name" value="PHYTOCHROME-LIKE PROTEIN CPH1"/>
    <property type="match status" value="1"/>
</dbReference>
<dbReference type="InterPro" id="IPR035965">
    <property type="entry name" value="PAS-like_dom_sf"/>
</dbReference>
<evidence type="ECO:0000259" key="17">
    <source>
        <dbReference type="PROSITE" id="PS50046"/>
    </source>
</evidence>
<dbReference type="InterPro" id="IPR000014">
    <property type="entry name" value="PAS"/>
</dbReference>
<dbReference type="SMART" id="SM00065">
    <property type="entry name" value="GAF"/>
    <property type="match status" value="1"/>
</dbReference>
<dbReference type="InterPro" id="IPR036890">
    <property type="entry name" value="HATPase_C_sf"/>
</dbReference>
<dbReference type="InterPro" id="IPR046342">
    <property type="entry name" value="CBS_dom_sf"/>
</dbReference>
<evidence type="ECO:0000256" key="15">
    <source>
        <dbReference type="SAM" id="Coils"/>
    </source>
</evidence>
<name>A0A928X4A9_LEPEC</name>
<dbReference type="SUPFAM" id="SSF55785">
    <property type="entry name" value="PYP-like sensor domain (PAS domain)"/>
    <property type="match status" value="4"/>
</dbReference>
<evidence type="ECO:0000256" key="2">
    <source>
        <dbReference type="ARBA" id="ARBA00004236"/>
    </source>
</evidence>
<comment type="catalytic activity">
    <reaction evidence="1">
        <text>ATP + protein L-histidine = ADP + protein N-phospho-L-histidine.</text>
        <dbReference type="EC" id="2.7.13.3"/>
    </reaction>
</comment>
<dbReference type="FunFam" id="1.10.287.130:FF:000001">
    <property type="entry name" value="Two-component sensor histidine kinase"/>
    <property type="match status" value="1"/>
</dbReference>
<evidence type="ECO:0000256" key="4">
    <source>
        <dbReference type="ARBA" id="ARBA00006402"/>
    </source>
</evidence>
<dbReference type="InterPro" id="IPR005467">
    <property type="entry name" value="His_kinase_dom"/>
</dbReference>
<dbReference type="InterPro" id="IPR013655">
    <property type="entry name" value="PAS_fold_3"/>
</dbReference>
<dbReference type="InterPro" id="IPR000700">
    <property type="entry name" value="PAS-assoc_C"/>
</dbReference>
<dbReference type="CDD" id="cd04620">
    <property type="entry name" value="CBS_two-component_sensor_histidine_kinase_repeat1"/>
    <property type="match status" value="1"/>
</dbReference>
<dbReference type="SMART" id="SM00387">
    <property type="entry name" value="HATPase_c"/>
    <property type="match status" value="1"/>
</dbReference>
<dbReference type="SMART" id="SM00116">
    <property type="entry name" value="CBS"/>
    <property type="match status" value="4"/>
</dbReference>
<evidence type="ECO:0000313" key="22">
    <source>
        <dbReference type="EMBL" id="MBE9066873.1"/>
    </source>
</evidence>
<dbReference type="InterPro" id="IPR003661">
    <property type="entry name" value="HisK_dim/P_dom"/>
</dbReference>
<dbReference type="Pfam" id="PF01590">
    <property type="entry name" value="GAF"/>
    <property type="match status" value="1"/>
</dbReference>
<keyword evidence="14" id="KW-0129">CBS domain</keyword>
<dbReference type="Gene3D" id="3.30.450.20">
    <property type="entry name" value="PAS domain"/>
    <property type="match status" value="4"/>
</dbReference>
<keyword evidence="7" id="KW-0597">Phosphoprotein</keyword>
<evidence type="ECO:0000256" key="1">
    <source>
        <dbReference type="ARBA" id="ARBA00000085"/>
    </source>
</evidence>
<evidence type="ECO:0000256" key="13">
    <source>
        <dbReference type="ARBA" id="ARBA00023136"/>
    </source>
</evidence>
<feature type="domain" description="CBS" evidence="21">
    <location>
        <begin position="100"/>
        <end position="160"/>
    </location>
</feature>
<dbReference type="InterPro" id="IPR016132">
    <property type="entry name" value="Phyto_chromo_attachment"/>
</dbReference>
<feature type="domain" description="PAS" evidence="19">
    <location>
        <begin position="489"/>
        <end position="554"/>
    </location>
</feature>
<dbReference type="Pfam" id="PF13426">
    <property type="entry name" value="PAS_9"/>
    <property type="match status" value="2"/>
</dbReference>
<dbReference type="GO" id="GO:0005886">
    <property type="term" value="C:plasma membrane"/>
    <property type="evidence" value="ECO:0007669"/>
    <property type="project" value="UniProtKB-SubCell"/>
</dbReference>
<dbReference type="CDD" id="cd17774">
    <property type="entry name" value="CBS_two-component_sensor_histidine_kinase_repeat2"/>
    <property type="match status" value="1"/>
</dbReference>
<dbReference type="NCBIfam" id="TIGR00229">
    <property type="entry name" value="sensory_box"/>
    <property type="match status" value="4"/>
</dbReference>
<evidence type="ECO:0000259" key="19">
    <source>
        <dbReference type="PROSITE" id="PS50112"/>
    </source>
</evidence>
<dbReference type="PROSITE" id="PS50112">
    <property type="entry name" value="PAS"/>
    <property type="match status" value="3"/>
</dbReference>
<dbReference type="InterPro" id="IPR003018">
    <property type="entry name" value="GAF"/>
</dbReference>
<evidence type="ECO:0000256" key="5">
    <source>
        <dbReference type="ARBA" id="ARBA00012438"/>
    </source>
</evidence>
<dbReference type="InterPro" id="IPR000644">
    <property type="entry name" value="CBS_dom"/>
</dbReference>
<feature type="domain" description="PAC" evidence="20">
    <location>
        <begin position="563"/>
        <end position="615"/>
    </location>
</feature>
<evidence type="ECO:0000259" key="20">
    <source>
        <dbReference type="PROSITE" id="PS50113"/>
    </source>
</evidence>
<evidence type="ECO:0000256" key="11">
    <source>
        <dbReference type="ARBA" id="ARBA00022840"/>
    </source>
</evidence>
<dbReference type="GO" id="GO:0000155">
    <property type="term" value="F:phosphorelay sensor kinase activity"/>
    <property type="evidence" value="ECO:0007669"/>
    <property type="project" value="InterPro"/>
</dbReference>
<dbReference type="SUPFAM" id="SSF47384">
    <property type="entry name" value="Homodimeric domain of signal transducing histidine kinase"/>
    <property type="match status" value="1"/>
</dbReference>
<feature type="domain" description="CBS" evidence="21">
    <location>
        <begin position="167"/>
        <end position="229"/>
    </location>
</feature>
<dbReference type="InterPro" id="IPR036097">
    <property type="entry name" value="HisK_dim/P_sf"/>
</dbReference>
<keyword evidence="23" id="KW-1185">Reference proteome</keyword>
<proteinExistence type="inferred from homology"/>
<dbReference type="PROSITE" id="PS50113">
    <property type="entry name" value="PAC"/>
    <property type="match status" value="3"/>
</dbReference>
<keyword evidence="11" id="KW-0067">ATP-binding</keyword>
<dbReference type="PROSITE" id="PS50109">
    <property type="entry name" value="HIS_KIN"/>
    <property type="match status" value="1"/>
</dbReference>
<evidence type="ECO:0000256" key="9">
    <source>
        <dbReference type="ARBA" id="ARBA00022741"/>
    </source>
</evidence>
<evidence type="ECO:0000256" key="7">
    <source>
        <dbReference type="ARBA" id="ARBA00022553"/>
    </source>
</evidence>
<dbReference type="PROSITE" id="PS50046">
    <property type="entry name" value="PHYTOCHROME_2"/>
    <property type="match status" value="1"/>
</dbReference>
<reference evidence="22" key="1">
    <citation type="submission" date="2020-10" db="EMBL/GenBank/DDBJ databases">
        <authorList>
            <person name="Castelo-Branco R."/>
            <person name="Eusebio N."/>
            <person name="Adriana R."/>
            <person name="Vieira A."/>
            <person name="Brugerolle De Fraissinette N."/>
            <person name="Rezende De Castro R."/>
            <person name="Schneider M.P."/>
            <person name="Vasconcelos V."/>
            <person name="Leao P.N."/>
        </authorList>
    </citation>
    <scope>NUCLEOTIDE SEQUENCE</scope>
    <source>
        <strain evidence="22">LEGE 11479</strain>
    </source>
</reference>
<feature type="domain" description="PAC" evidence="20">
    <location>
        <begin position="440"/>
        <end position="488"/>
    </location>
</feature>
<accession>A0A928X4A9</accession>
<dbReference type="PRINTS" id="PR00344">
    <property type="entry name" value="BCTRLSENSOR"/>
</dbReference>
<feature type="domain" description="Phytochrome chromophore attachment site" evidence="17">
    <location>
        <begin position="635"/>
        <end position="771"/>
    </location>
</feature>
<dbReference type="Gene3D" id="3.30.450.40">
    <property type="match status" value="1"/>
</dbReference>
<dbReference type="SMART" id="SM00086">
    <property type="entry name" value="PAC"/>
    <property type="match status" value="4"/>
</dbReference>
<dbReference type="SMART" id="SM00388">
    <property type="entry name" value="HisKA"/>
    <property type="match status" value="1"/>
</dbReference>
<dbReference type="GO" id="GO:0005524">
    <property type="term" value="F:ATP binding"/>
    <property type="evidence" value="ECO:0007669"/>
    <property type="project" value="UniProtKB-KW"/>
</dbReference>
<dbReference type="InterPro" id="IPR029016">
    <property type="entry name" value="GAF-like_dom_sf"/>
</dbReference>
<dbReference type="CDD" id="cd16922">
    <property type="entry name" value="HATPase_EvgS-ArcB-TorS-like"/>
    <property type="match status" value="1"/>
</dbReference>
<comment type="similarity">
    <text evidence="4">In the N-terminal section; belongs to the phytochrome family.</text>
</comment>
<keyword evidence="6" id="KW-1003">Cell membrane</keyword>
<dbReference type="InterPro" id="IPR052162">
    <property type="entry name" value="Sensor_kinase/Photoreceptor"/>
</dbReference>
<feature type="coiled-coil region" evidence="15">
    <location>
        <begin position="311"/>
        <end position="345"/>
    </location>
</feature>
<keyword evidence="8" id="KW-0808">Transferase</keyword>
<dbReference type="SUPFAM" id="SSF55874">
    <property type="entry name" value="ATPase domain of HSP90 chaperone/DNA topoisomerase II/histidine kinase"/>
    <property type="match status" value="1"/>
</dbReference>
<evidence type="ECO:0000256" key="12">
    <source>
        <dbReference type="ARBA" id="ARBA00023012"/>
    </source>
</evidence>
<dbReference type="GO" id="GO:0045121">
    <property type="term" value="C:membrane raft"/>
    <property type="evidence" value="ECO:0007669"/>
    <property type="project" value="UniProtKB-SubCell"/>
</dbReference>
<dbReference type="Gene3D" id="3.30.565.10">
    <property type="entry name" value="Histidine kinase-like ATPase, C-terminal domain"/>
    <property type="match status" value="1"/>
</dbReference>
<feature type="domain" description="Histidine kinase" evidence="18">
    <location>
        <begin position="1078"/>
        <end position="1295"/>
    </location>
</feature>
<feature type="domain" description="PAS" evidence="19">
    <location>
        <begin position="820"/>
        <end position="872"/>
    </location>
</feature>
<keyword evidence="10" id="KW-0418">Kinase</keyword>
<dbReference type="InterPro" id="IPR013656">
    <property type="entry name" value="PAS_4"/>
</dbReference>
<dbReference type="SUPFAM" id="SSF55781">
    <property type="entry name" value="GAF domain-like"/>
    <property type="match status" value="1"/>
</dbReference>
<dbReference type="PANTHER" id="PTHR43304:SF1">
    <property type="entry name" value="PAC DOMAIN-CONTAINING PROTEIN"/>
    <property type="match status" value="1"/>
</dbReference>
<dbReference type="Gene3D" id="3.10.580.10">
    <property type="entry name" value="CBS-domain"/>
    <property type="match status" value="2"/>
</dbReference>
<dbReference type="FunFam" id="3.30.565.10:FF:000023">
    <property type="entry name" value="PAS domain-containing sensor histidine kinase"/>
    <property type="match status" value="1"/>
</dbReference>
<evidence type="ECO:0000256" key="8">
    <source>
        <dbReference type="ARBA" id="ARBA00022679"/>
    </source>
</evidence>
<dbReference type="InterPro" id="IPR004358">
    <property type="entry name" value="Sig_transdc_His_kin-like_C"/>
</dbReference>
<dbReference type="EC" id="2.7.13.3" evidence="5"/>
<dbReference type="Pfam" id="PF08448">
    <property type="entry name" value="PAS_4"/>
    <property type="match status" value="1"/>
</dbReference>
<keyword evidence="12" id="KW-0902">Two-component regulatory system</keyword>
<dbReference type="Pfam" id="PF00571">
    <property type="entry name" value="CBS"/>
    <property type="match status" value="4"/>
</dbReference>
<sequence>MSGIQRSSLQILNLDQVLNTSPLKVAANTSVTSVVELMSQSIGHRCSLDSLAESAATMVYGNYVLVMSDQQLIGIFTERDLVRLVAEDIDLSLVKISAVMTQPVKTLAYSEASRIFAVLAALKQHRIRQLPIVDEVGNLLGVVSQTSIRQALKPFNLLKLRYVGDVMSRSVITARGYEPLFSLVQRMAEHRVSCIVITEPNQQDAPQEIPLGIVTERDILQFRALGLPLRQTIAQGVMSTPLSLSREKDSLWMAHQQMQRYHTHRLVVTDANGDLAGIVSQTDLLQPLDPIEMLEEIEQIQHANDQKTTLLSQTNLQLQTEIEQRQRLEMELKVANRLLEESLGRQTARLVQTDTVLQQEIQNRYQLQVRLGRLFELTPNLLCIAGLDGYFQQINPRFFELLGYDETELISTPFINFVHPDDRDATQAEVERLVAGERSIAFENRYRCKDGNYRWLEWNAIVDAETQLIYAAARDVSDRKQTVQALKHERDFTAAVLNTVGALIIVLDKSGKIVRFNRSCEQVSGYDASEVIGQEVWTILTTPEEQDEIRSIFQDLKLDYAANQYENEWICKDGSRRLIRWSNTALSNAVGAVDYLIGTGIDITEQRRTEEALARQYQQRHLFGEITRKILASLEIDEILRTVTAGAQQLLNCDRVLIVKCVSPTTGIVIQESSLPNATSFLNQVVPTLNLNIDSLDDIDTAQLCHPPPSSSDCSCHPSQFLGQLFGTHASIESIIYVDNKIWGIIAAVEAEQSALEKPFEINLMQQLAEQMGVALSQAQLLEELEIRVEQRTNQLVVANQHLEREIQERIHTETALRDSQQQLAGILDTADDAIISIDKQQRIILYNQGARQIFGYTPDEVLGQPLDMLMPAAFHQSHRRYVDNFEHSSDTSRQMAERSRDVSGQRKTGEIFPAEASISRLSTETETIFTVILKDITERRQAEMALRRSEEQLRLITDALPVLICYVDGEQRYRFTNQTYEAWFQCSVEQLLGHRIQDVTGKVDYQQMQPYIEAALEGERVTCEVVMTPPDGRQRDVVVTYIPDIGDDHTIKGVFGLISDISDRKLTERLKDEFVSVAGHELRTPLTSIHGSLKLISTSKLGQLSAKGQEIVDIALKNTERLTRLINDVLDLERIESGRISMDMESCNLAELVEQATQAMQAMADEQGVQLLTAVLDTPIWADADHIIQLLTNLLSNAIKFSPAGSAVRLSIVDSDIQTKIAVKDEGRGIPSDKLDIIFERFQQVDASDSRRRGGTGLGLTICQKIVQQHGGKIWAESVFGKGSTFYVTLPKRNELYTAIESI</sequence>
<feature type="domain" description="PAC" evidence="20">
    <location>
        <begin position="899"/>
        <end position="949"/>
    </location>
</feature>
<dbReference type="CDD" id="cd00130">
    <property type="entry name" value="PAS"/>
    <property type="match status" value="4"/>
</dbReference>
<evidence type="ECO:0000256" key="3">
    <source>
        <dbReference type="ARBA" id="ARBA00004314"/>
    </source>
</evidence>
<evidence type="ECO:0000256" key="6">
    <source>
        <dbReference type="ARBA" id="ARBA00022475"/>
    </source>
</evidence>
<comment type="caution">
    <text evidence="22">The sequence shown here is derived from an EMBL/GenBank/DDBJ whole genome shotgun (WGS) entry which is preliminary data.</text>
</comment>
<dbReference type="InterPro" id="IPR001610">
    <property type="entry name" value="PAC"/>
</dbReference>
<dbReference type="InterPro" id="IPR003594">
    <property type="entry name" value="HATPase_dom"/>
</dbReference>
<dbReference type="CDD" id="cd00082">
    <property type="entry name" value="HisKA"/>
    <property type="match status" value="1"/>
</dbReference>
<keyword evidence="15" id="KW-0175">Coiled coil</keyword>
<feature type="domain" description="PAS" evidence="19">
    <location>
        <begin position="367"/>
        <end position="437"/>
    </location>
</feature>
<evidence type="ECO:0000256" key="14">
    <source>
        <dbReference type="PROSITE-ProRule" id="PRU00703"/>
    </source>
</evidence>
<evidence type="ECO:0000313" key="23">
    <source>
        <dbReference type="Proteomes" id="UP000615026"/>
    </source>
</evidence>
<evidence type="ECO:0000256" key="10">
    <source>
        <dbReference type="ARBA" id="ARBA00022777"/>
    </source>
</evidence>
<comment type="subcellular location">
    <subcellularLocation>
        <location evidence="2">Cell membrane</location>
    </subcellularLocation>
    <subcellularLocation>
        <location evidence="3">Membrane raft</location>
        <topology evidence="3">Multi-pass membrane protein</topology>
    </subcellularLocation>
</comment>
<protein>
    <recommendedName>
        <fullName evidence="5">histidine kinase</fullName>
        <ecNumber evidence="5">2.7.13.3</ecNumber>
    </recommendedName>
</protein>
<dbReference type="Pfam" id="PF08447">
    <property type="entry name" value="PAS_3"/>
    <property type="match status" value="1"/>
</dbReference>
<evidence type="ECO:0000259" key="21">
    <source>
        <dbReference type="PROSITE" id="PS51371"/>
    </source>
</evidence>
<dbReference type="SUPFAM" id="SSF54631">
    <property type="entry name" value="CBS-domain pair"/>
    <property type="match status" value="2"/>
</dbReference>
<dbReference type="Pfam" id="PF02518">
    <property type="entry name" value="HATPase_c"/>
    <property type="match status" value="1"/>
</dbReference>
<organism evidence="22 23">
    <name type="scientific">Leptolyngbya cf. ectocarpi LEGE 11479</name>
    <dbReference type="NCBI Taxonomy" id="1828722"/>
    <lineage>
        <taxon>Bacteria</taxon>
        <taxon>Bacillati</taxon>
        <taxon>Cyanobacteriota</taxon>
        <taxon>Cyanophyceae</taxon>
        <taxon>Leptolyngbyales</taxon>
        <taxon>Leptolyngbyaceae</taxon>
        <taxon>Leptolyngbya group</taxon>
        <taxon>Leptolyngbya</taxon>
    </lineage>
</organism>
<feature type="region of interest" description="Disordered" evidence="16">
    <location>
        <begin position="887"/>
        <end position="908"/>
    </location>
</feature>
<keyword evidence="9" id="KW-0547">Nucleotide-binding</keyword>
<dbReference type="Proteomes" id="UP000615026">
    <property type="component" value="Unassembled WGS sequence"/>
</dbReference>
<keyword evidence="13" id="KW-0472">Membrane</keyword>